<proteinExistence type="predicted"/>
<accession>A0A553GX62</accession>
<dbReference type="EMBL" id="VJOY01000010">
    <property type="protein sequence ID" value="TRX74099.1"/>
    <property type="molecule type" value="Genomic_DNA"/>
</dbReference>
<evidence type="ECO:0000259" key="1">
    <source>
        <dbReference type="Pfam" id="PF01755"/>
    </source>
</evidence>
<comment type="caution">
    <text evidence="2">The sequence shown here is derived from an EMBL/GenBank/DDBJ whole genome shotgun (WGS) entry which is preliminary data.</text>
</comment>
<feature type="domain" description="Glycosyl transferase family 25" evidence="1">
    <location>
        <begin position="2"/>
        <end position="128"/>
    </location>
</feature>
<organism evidence="2 3">
    <name type="scientific">Pseudomonas mangiferae</name>
    <dbReference type="NCBI Taxonomy" id="2593654"/>
    <lineage>
        <taxon>Bacteria</taxon>
        <taxon>Pseudomonadati</taxon>
        <taxon>Pseudomonadota</taxon>
        <taxon>Gammaproteobacteria</taxon>
        <taxon>Pseudomonadales</taxon>
        <taxon>Pseudomonadaceae</taxon>
        <taxon>Pseudomonas</taxon>
    </lineage>
</organism>
<keyword evidence="2" id="KW-0808">Transferase</keyword>
<dbReference type="AlphaFoldDB" id="A0A553GX62"/>
<name>A0A553GX62_9PSED</name>
<dbReference type="InterPro" id="IPR002654">
    <property type="entry name" value="Glyco_trans_25"/>
</dbReference>
<dbReference type="Proteomes" id="UP000315235">
    <property type="component" value="Unassembled WGS sequence"/>
</dbReference>
<sequence length="234" mass="27076">MNLDSRADRWAEMQRQFARFGIVDARRFPAIRPGLEIVERDELARLHTFLRYTDGDSPSLANKVRATWGCMQSHLGAIRQAQEAGLPYALILEDDCVFEPYTLPVLRQVERQLQGVEWDLLYLGGTLKKGGRRSRFSANLKRVSRVRLAHAYVVHARLFSRILAEASRSGLPLDWYYSENLQPEVATFMVSPTLANQRLNDLSDIEAVSRQPKLKFRKALVRCWSRIRYWSHLC</sequence>
<evidence type="ECO:0000313" key="3">
    <source>
        <dbReference type="Proteomes" id="UP000315235"/>
    </source>
</evidence>
<keyword evidence="3" id="KW-1185">Reference proteome</keyword>
<reference evidence="2 3" key="1">
    <citation type="submission" date="2019-07" db="EMBL/GenBank/DDBJ databases">
        <title>Pseudomonas mangiferae sp. nov., isolated from bark of mango tree in Thailand.</title>
        <authorList>
            <person name="Srisuk N."/>
            <person name="Anurat P."/>
        </authorList>
    </citation>
    <scope>NUCLEOTIDE SEQUENCE [LARGE SCALE GENOMIC DNA]</scope>
    <source>
        <strain evidence="2 3">DMKU_BBB3-04</strain>
    </source>
</reference>
<evidence type="ECO:0000313" key="2">
    <source>
        <dbReference type="EMBL" id="TRX74099.1"/>
    </source>
</evidence>
<dbReference type="GO" id="GO:0016740">
    <property type="term" value="F:transferase activity"/>
    <property type="evidence" value="ECO:0007669"/>
    <property type="project" value="UniProtKB-KW"/>
</dbReference>
<protein>
    <submittedName>
        <fullName evidence="2">Glycosyltransferase family 25 protein</fullName>
    </submittedName>
</protein>
<gene>
    <name evidence="2" type="ORF">FM069_15015</name>
</gene>
<dbReference type="OrthoDB" id="6893217at2"/>
<dbReference type="CDD" id="cd06532">
    <property type="entry name" value="Glyco_transf_25"/>
    <property type="match status" value="1"/>
</dbReference>
<dbReference type="Pfam" id="PF01755">
    <property type="entry name" value="Glyco_transf_25"/>
    <property type="match status" value="1"/>
</dbReference>